<keyword evidence="4 6" id="KW-1133">Transmembrane helix</keyword>
<feature type="transmembrane region" description="Helical" evidence="6">
    <location>
        <begin position="366"/>
        <end position="384"/>
    </location>
</feature>
<keyword evidence="8" id="KW-1185">Reference proteome</keyword>
<feature type="transmembrane region" description="Helical" evidence="6">
    <location>
        <begin position="167"/>
        <end position="186"/>
    </location>
</feature>
<dbReference type="PIRSF" id="PIRSF006060">
    <property type="entry name" value="AA_transporter"/>
    <property type="match status" value="1"/>
</dbReference>
<evidence type="ECO:0000256" key="5">
    <source>
        <dbReference type="ARBA" id="ARBA00023136"/>
    </source>
</evidence>
<feature type="transmembrane region" description="Helical" evidence="6">
    <location>
        <begin position="131"/>
        <end position="155"/>
    </location>
</feature>
<reference evidence="8" key="1">
    <citation type="journal article" date="2019" name="Int. J. Syst. Evol. Microbiol.">
        <title>The Global Catalogue of Microorganisms (GCM) 10K type strain sequencing project: providing services to taxonomists for standard genome sequencing and annotation.</title>
        <authorList>
            <consortium name="The Broad Institute Genomics Platform"/>
            <consortium name="The Broad Institute Genome Sequencing Center for Infectious Disease"/>
            <person name="Wu L."/>
            <person name="Ma J."/>
        </authorList>
    </citation>
    <scope>NUCLEOTIDE SEQUENCE [LARGE SCALE GENOMIC DNA]</scope>
    <source>
        <strain evidence="8">CGMCC 1.12295</strain>
    </source>
</reference>
<feature type="transmembrane region" description="Helical" evidence="6">
    <location>
        <begin position="243"/>
        <end position="266"/>
    </location>
</feature>
<protein>
    <submittedName>
        <fullName evidence="7">APC family permease</fullName>
    </submittedName>
</protein>
<feature type="transmembrane region" description="Helical" evidence="6">
    <location>
        <begin position="206"/>
        <end position="223"/>
    </location>
</feature>
<dbReference type="InterPro" id="IPR050367">
    <property type="entry name" value="APC_superfamily"/>
</dbReference>
<evidence type="ECO:0000256" key="4">
    <source>
        <dbReference type="ARBA" id="ARBA00022989"/>
    </source>
</evidence>
<dbReference type="RefSeq" id="WP_380774154.1">
    <property type="nucleotide sequence ID" value="NZ_JBHUEO010000032.1"/>
</dbReference>
<evidence type="ECO:0000313" key="7">
    <source>
        <dbReference type="EMBL" id="MFD1707432.1"/>
    </source>
</evidence>
<feature type="transmembrane region" description="Helical" evidence="6">
    <location>
        <begin position="405"/>
        <end position="426"/>
    </location>
</feature>
<gene>
    <name evidence="7" type="ORF">ACFSCZ_11910</name>
</gene>
<feature type="transmembrane region" description="Helical" evidence="6">
    <location>
        <begin position="295"/>
        <end position="320"/>
    </location>
</feature>
<evidence type="ECO:0000256" key="6">
    <source>
        <dbReference type="SAM" id="Phobius"/>
    </source>
</evidence>
<feature type="transmembrane region" description="Helical" evidence="6">
    <location>
        <begin position="39"/>
        <end position="59"/>
    </location>
</feature>
<name>A0ABW4KH13_9BACI</name>
<dbReference type="PANTHER" id="PTHR42770">
    <property type="entry name" value="AMINO ACID TRANSPORTER-RELATED"/>
    <property type="match status" value="1"/>
</dbReference>
<feature type="transmembrane region" description="Helical" evidence="6">
    <location>
        <begin position="432"/>
        <end position="451"/>
    </location>
</feature>
<feature type="transmembrane region" description="Helical" evidence="6">
    <location>
        <begin position="94"/>
        <end position="119"/>
    </location>
</feature>
<evidence type="ECO:0000313" key="8">
    <source>
        <dbReference type="Proteomes" id="UP001597301"/>
    </source>
</evidence>
<keyword evidence="5 6" id="KW-0472">Membrane</keyword>
<accession>A0ABW4KH13</accession>
<dbReference type="PANTHER" id="PTHR42770:SF7">
    <property type="entry name" value="MEMBRANE PROTEIN"/>
    <property type="match status" value="1"/>
</dbReference>
<dbReference type="EMBL" id="JBHUEO010000032">
    <property type="protein sequence ID" value="MFD1707432.1"/>
    <property type="molecule type" value="Genomic_DNA"/>
</dbReference>
<evidence type="ECO:0000256" key="3">
    <source>
        <dbReference type="ARBA" id="ARBA00022692"/>
    </source>
</evidence>
<comment type="subcellular location">
    <subcellularLocation>
        <location evidence="1">Cell membrane</location>
        <topology evidence="1">Multi-pass membrane protein</topology>
    </subcellularLocation>
</comment>
<dbReference type="Gene3D" id="1.20.1740.10">
    <property type="entry name" value="Amino acid/polyamine transporter I"/>
    <property type="match status" value="1"/>
</dbReference>
<evidence type="ECO:0000256" key="2">
    <source>
        <dbReference type="ARBA" id="ARBA00022475"/>
    </source>
</evidence>
<evidence type="ECO:0000256" key="1">
    <source>
        <dbReference type="ARBA" id="ARBA00004651"/>
    </source>
</evidence>
<sequence>MMKKEKLTREMKPQWIWAIAFGSSIGWACYVLPGDWLNAVGPLGVILGFAVGTILMMIISTSYGSLMTRFPVSGGEFSYAYWAFGRNHAFFCGWLLVLGYTCIVALNATALALLVKFIMPEAVQIGYMYTIAGWDVYAMEIIIASAALIIMGYLNIRGASLSGRAQYFMSLFMIIGTTILAASTFFHSETSVSNLQPLFNTEISTWAAVIYIIALAPWALSGFDNVPQAAEEFNFPAKKASKLIYLSLVCTGVTYILVSTTTAYIMPWQELLEGNPVWATGDVVTILFGKLGLSLLVMVLIMGILTGINGFCVSASRLLFSMGRAKALPAMFGKLHPKYKTPYVGVMFCIGFCLLAPWFGREVLGWIIPMSSFGLAFAYFYTCAAGYLNIKKSGNNMESYARKSVLSILGAIISIIFLALLVIPVSPAFLQVPSRISIGIWIVLGMGIYLVQGKLYRSTSKAELDYLILDEDIDGKQAEKYSSGVS</sequence>
<dbReference type="InterPro" id="IPR002293">
    <property type="entry name" value="AA/rel_permease1"/>
</dbReference>
<proteinExistence type="predicted"/>
<dbReference type="Proteomes" id="UP001597301">
    <property type="component" value="Unassembled WGS sequence"/>
</dbReference>
<feature type="transmembrane region" description="Helical" evidence="6">
    <location>
        <begin position="15"/>
        <end position="33"/>
    </location>
</feature>
<comment type="caution">
    <text evidence="7">The sequence shown here is derived from an EMBL/GenBank/DDBJ whole genome shotgun (WGS) entry which is preliminary data.</text>
</comment>
<keyword evidence="2" id="KW-1003">Cell membrane</keyword>
<feature type="transmembrane region" description="Helical" evidence="6">
    <location>
        <begin position="341"/>
        <end position="360"/>
    </location>
</feature>
<organism evidence="7 8">
    <name type="scientific">Siminovitchia sediminis</name>
    <dbReference type="NCBI Taxonomy" id="1274353"/>
    <lineage>
        <taxon>Bacteria</taxon>
        <taxon>Bacillati</taxon>
        <taxon>Bacillota</taxon>
        <taxon>Bacilli</taxon>
        <taxon>Bacillales</taxon>
        <taxon>Bacillaceae</taxon>
        <taxon>Siminovitchia</taxon>
    </lineage>
</organism>
<keyword evidence="3 6" id="KW-0812">Transmembrane</keyword>
<dbReference type="Pfam" id="PF13520">
    <property type="entry name" value="AA_permease_2"/>
    <property type="match status" value="1"/>
</dbReference>